<sequence length="1494" mass="158035">MATEEQLVEYLKRVTADLERTRRRLRETTQAAREPIAIVAMSCRYPGEAQFPEFLWQLLLDRADVVGGLPADRGWDVEGLYHPDPDHHGTSSSRNGAFLHDAAAFDAAFFGISPREALAIDPQQRLLLEIAWEAIERAGIDPTALKGSDTGVFAGVMYSDYGARLFHHSAAEFEGLIGNGSAGSVASGRVSYTFGFEGPAVTVDTACSSSLVAVHLACQALRNGECGLALAGGVTVMATPNLFVEFSRLRGLSPDGRCRSFSDSADGTGWGEGAGLLVLERLSDAQRNGHPVLAVIRGSAVNQDGASNGLTAPNGPSQQRVIRQALTFAELTPDQVDAVEGHGTGTALGDPIEAQALIATYGQDRPADRPLYLGSIKSNIGHTQAAAGVAGIIKMVKAIEHGLLPATLHADQPSSHVDWSGGGVSLLTEATPWPETGQPRRAGVSSFGISGTNAHVILEQAPAAAPSESAATEPSATEPAVTDPTTDEASKSATDPAPTTAVPIPLLVSAKSATALVSQAARLRAFYGYYPHHRLPRIAHSLATTRTTFDHRAVILARDTDQTLAALDALATGGRSADLVTGHATVRGKLTFLFSGQGGQRPGMGSGLYRSYPVFAEALDEVTAAFDQHLDRPIRELILAAPDNPQSALIHETRYAQPALFALHVALHRLAGSYGLAPDLLIGHSIGELSAAYLAGVWSLPDAAKLIAARGRLMQHAVPGGAMIAVEATQDEVLPLLAGHEELVSIAALNSPTSTVIAGDHDTAHTIAEHFKEQGHRIKALTVSHAFHSPHMDPVLDEFRRVAETLDYQRPTVPLVSNLTGEPADPEAITTAEYWTEHIRRPVRFHEGVRTLRARGAAHFLELGPDATLTALVRRALESDAAAIVAVPALRPERSEPDGFTVALATLHTSGRTIVWPAPQGTDAEPLPLPTYPFERQTYWLNPTSPQSSDSAAGSEPEDAAFWTAVESGDLATVTAVLGVEAETPLSEVLSVLAEWRRQRRLRYRVQWRPVPTAISARPGNWLVVLPADLAQDPALSVAIAGAAHKGGNFSTLIVDPTAGDGPDDLTKRLREAFAPTDTDALDGVLSLLDADWIPVLLGALNEAGTPGPLWLGSRGAITVASDGTVPELDQARLWDLGRAIAAEHPRLWGGVIDLPTVLDRRTAIRLVSVLGHTGGERELAIRSTGLFAPCLELVLVGTRAGTAAWEWDRDAAVLLTGATESSARDAVELLAAAGASNVVHVDGDLGDREALRQLVDQVGSTARISTVVHVAEPDAANDAAKVAQYLDELTRDLKLDAFVVLGELVPHTLEALVLRARAEGVRAVSVSWDTWRSVGGAQAVPTAAVLPWALRNGIANLVVTDRPPVPANPADVPHADTRPIAEQLAHASPEEQERILSDLLRLYAAEILGHGAADAIDPDIPFPDLGFSSLTVLELSNRLKAADGISLDPLAVFDHPSASALARYLRDSLSGTETATAPDTPTPTAPAPAPVRV</sequence>
<dbReference type="InterPro" id="IPR016039">
    <property type="entry name" value="Thiolase-like"/>
</dbReference>
<dbReference type="Gene3D" id="3.40.50.11460">
    <property type="match status" value="1"/>
</dbReference>
<dbReference type="InterPro" id="IPR016035">
    <property type="entry name" value="Acyl_Trfase/lysoPLipase"/>
</dbReference>
<feature type="domain" description="Carrier" evidence="9">
    <location>
        <begin position="1395"/>
        <end position="1470"/>
    </location>
</feature>
<keyword evidence="4" id="KW-0808">Transferase</keyword>
<keyword evidence="7" id="KW-0012">Acyltransferase</keyword>
<evidence type="ECO:0000256" key="4">
    <source>
        <dbReference type="ARBA" id="ARBA00022679"/>
    </source>
</evidence>
<evidence type="ECO:0000256" key="8">
    <source>
        <dbReference type="SAM" id="MobiDB-lite"/>
    </source>
</evidence>
<dbReference type="InterPro" id="IPR014030">
    <property type="entry name" value="Ketoacyl_synth_N"/>
</dbReference>
<dbReference type="Gene3D" id="3.40.366.10">
    <property type="entry name" value="Malonyl-Coenzyme A Acyl Carrier Protein, domain 2"/>
    <property type="match status" value="1"/>
</dbReference>
<dbReference type="Gene3D" id="3.40.47.10">
    <property type="match status" value="1"/>
</dbReference>
<dbReference type="CDD" id="cd00833">
    <property type="entry name" value="PKS"/>
    <property type="match status" value="1"/>
</dbReference>
<name>A0ABP5EZ58_9ACTN</name>
<dbReference type="SMART" id="SM00823">
    <property type="entry name" value="PKS_PP"/>
    <property type="match status" value="1"/>
</dbReference>
<protein>
    <recommendedName>
        <fullName evidence="13">Type I polyketide synthase</fullName>
    </recommendedName>
</protein>
<dbReference type="Pfam" id="PF08990">
    <property type="entry name" value="Docking"/>
    <property type="match status" value="1"/>
</dbReference>
<dbReference type="Pfam" id="PF18369">
    <property type="entry name" value="PKS_DE"/>
    <property type="match status" value="1"/>
</dbReference>
<reference evidence="12" key="1">
    <citation type="journal article" date="2019" name="Int. J. Syst. Evol. Microbiol.">
        <title>The Global Catalogue of Microorganisms (GCM) 10K type strain sequencing project: providing services to taxonomists for standard genome sequencing and annotation.</title>
        <authorList>
            <consortium name="The Broad Institute Genomics Platform"/>
            <consortium name="The Broad Institute Genome Sequencing Center for Infectious Disease"/>
            <person name="Wu L."/>
            <person name="Ma J."/>
        </authorList>
    </citation>
    <scope>NUCLEOTIDE SEQUENCE [LARGE SCALE GENOMIC DNA]</scope>
    <source>
        <strain evidence="12">JCM 16014</strain>
    </source>
</reference>
<dbReference type="SUPFAM" id="SSF53901">
    <property type="entry name" value="Thiolase-like"/>
    <property type="match status" value="1"/>
</dbReference>
<dbReference type="InterPro" id="IPR020841">
    <property type="entry name" value="PKS_Beta-ketoAc_synthase_dom"/>
</dbReference>
<keyword evidence="6" id="KW-0511">Multifunctional enzyme</keyword>
<keyword evidence="2" id="KW-0596">Phosphopantetheine</keyword>
<dbReference type="InterPro" id="IPR036299">
    <property type="entry name" value="Polyketide_synth_docking_sf"/>
</dbReference>
<dbReference type="SMART" id="SM00825">
    <property type="entry name" value="PKS_KS"/>
    <property type="match status" value="1"/>
</dbReference>
<evidence type="ECO:0000256" key="3">
    <source>
        <dbReference type="ARBA" id="ARBA00022553"/>
    </source>
</evidence>
<keyword evidence="3" id="KW-0597">Phosphoprotein</keyword>
<dbReference type="InterPro" id="IPR001227">
    <property type="entry name" value="Ac_transferase_dom_sf"/>
</dbReference>
<dbReference type="Gene3D" id="6.10.140.1830">
    <property type="match status" value="1"/>
</dbReference>
<dbReference type="InterPro" id="IPR018201">
    <property type="entry name" value="Ketoacyl_synth_AS"/>
</dbReference>
<dbReference type="Pfam" id="PF02801">
    <property type="entry name" value="Ketoacyl-synt_C"/>
    <property type="match status" value="1"/>
</dbReference>
<dbReference type="Pfam" id="PF00109">
    <property type="entry name" value="ketoacyl-synt"/>
    <property type="match status" value="1"/>
</dbReference>
<dbReference type="PROSITE" id="PS00606">
    <property type="entry name" value="KS3_1"/>
    <property type="match status" value="1"/>
</dbReference>
<accession>A0ABP5EZ58</accession>
<evidence type="ECO:0000259" key="9">
    <source>
        <dbReference type="PROSITE" id="PS50075"/>
    </source>
</evidence>
<dbReference type="SUPFAM" id="SSF101173">
    <property type="entry name" value="Docking domain B of the erythromycin polyketide synthase (DEBS)"/>
    <property type="match status" value="1"/>
</dbReference>
<dbReference type="PANTHER" id="PTHR43775:SF51">
    <property type="entry name" value="INACTIVE PHENOLPHTHIOCEROL SYNTHESIS POLYKETIDE SYNTHASE TYPE I PKS1-RELATED"/>
    <property type="match status" value="1"/>
</dbReference>
<dbReference type="InterPro" id="IPR009081">
    <property type="entry name" value="PP-bd_ACP"/>
</dbReference>
<dbReference type="InterPro" id="IPR050091">
    <property type="entry name" value="PKS_NRPS_Biosynth_Enz"/>
</dbReference>
<dbReference type="Gene3D" id="3.30.70.3290">
    <property type="match status" value="1"/>
</dbReference>
<proteinExistence type="predicted"/>
<feature type="region of interest" description="Disordered" evidence="8">
    <location>
        <begin position="1472"/>
        <end position="1494"/>
    </location>
</feature>
<dbReference type="SUPFAM" id="SSF52151">
    <property type="entry name" value="FabD/lysophospholipase-like"/>
    <property type="match status" value="1"/>
</dbReference>
<dbReference type="SUPFAM" id="SSF47336">
    <property type="entry name" value="ACP-like"/>
    <property type="match status" value="1"/>
</dbReference>
<dbReference type="Pfam" id="PF00550">
    <property type="entry name" value="PP-binding"/>
    <property type="match status" value="1"/>
</dbReference>
<dbReference type="Gene3D" id="1.10.1200.10">
    <property type="entry name" value="ACP-like"/>
    <property type="match status" value="1"/>
</dbReference>
<dbReference type="InterPro" id="IPR032821">
    <property type="entry name" value="PKS_assoc"/>
</dbReference>
<dbReference type="EMBL" id="BAAAQN010000001">
    <property type="protein sequence ID" value="GAA2011171.1"/>
    <property type="molecule type" value="Genomic_DNA"/>
</dbReference>
<evidence type="ECO:0000313" key="12">
    <source>
        <dbReference type="Proteomes" id="UP001500751"/>
    </source>
</evidence>
<comment type="cofactor">
    <cofactor evidence="1">
        <name>pantetheine 4'-phosphate</name>
        <dbReference type="ChEBI" id="CHEBI:47942"/>
    </cofactor>
</comment>
<dbReference type="InterPro" id="IPR020806">
    <property type="entry name" value="PKS_PP-bd"/>
</dbReference>
<organism evidence="11 12">
    <name type="scientific">Catenulispora yoronensis</name>
    <dbReference type="NCBI Taxonomy" id="450799"/>
    <lineage>
        <taxon>Bacteria</taxon>
        <taxon>Bacillati</taxon>
        <taxon>Actinomycetota</taxon>
        <taxon>Actinomycetes</taxon>
        <taxon>Catenulisporales</taxon>
        <taxon>Catenulisporaceae</taxon>
        <taxon>Catenulispora</taxon>
    </lineage>
</organism>
<dbReference type="SUPFAM" id="SSF51735">
    <property type="entry name" value="NAD(P)-binding Rossmann-fold domains"/>
    <property type="match status" value="2"/>
</dbReference>
<dbReference type="SMART" id="SM01294">
    <property type="entry name" value="PKS_PP_betabranch"/>
    <property type="match status" value="1"/>
</dbReference>
<feature type="domain" description="Ketosynthase family 3 (KS3)" evidence="10">
    <location>
        <begin position="33"/>
        <end position="460"/>
    </location>
</feature>
<evidence type="ECO:0000256" key="7">
    <source>
        <dbReference type="ARBA" id="ARBA00023315"/>
    </source>
</evidence>
<dbReference type="Proteomes" id="UP001500751">
    <property type="component" value="Unassembled WGS sequence"/>
</dbReference>
<dbReference type="PROSITE" id="PS50075">
    <property type="entry name" value="CARRIER"/>
    <property type="match status" value="1"/>
</dbReference>
<keyword evidence="12" id="KW-1185">Reference proteome</keyword>
<evidence type="ECO:0000256" key="5">
    <source>
        <dbReference type="ARBA" id="ARBA00023194"/>
    </source>
</evidence>
<dbReference type="InterPro" id="IPR015083">
    <property type="entry name" value="NorB/c/GfsB-D-like_docking"/>
</dbReference>
<feature type="compositionally biased region" description="Low complexity" evidence="8">
    <location>
        <begin position="462"/>
        <end position="480"/>
    </location>
</feature>
<dbReference type="SUPFAM" id="SSF55048">
    <property type="entry name" value="Probable ACP-binding domain of malonyl-CoA ACP transacylase"/>
    <property type="match status" value="1"/>
</dbReference>
<dbReference type="PROSITE" id="PS52004">
    <property type="entry name" value="KS3_2"/>
    <property type="match status" value="1"/>
</dbReference>
<evidence type="ECO:0000313" key="11">
    <source>
        <dbReference type="EMBL" id="GAA2011171.1"/>
    </source>
</evidence>
<evidence type="ECO:0000256" key="2">
    <source>
        <dbReference type="ARBA" id="ARBA00022450"/>
    </source>
</evidence>
<dbReference type="InterPro" id="IPR041618">
    <property type="entry name" value="PKS_DE"/>
</dbReference>
<dbReference type="SMART" id="SM00827">
    <property type="entry name" value="PKS_AT"/>
    <property type="match status" value="1"/>
</dbReference>
<evidence type="ECO:0000259" key="10">
    <source>
        <dbReference type="PROSITE" id="PS52004"/>
    </source>
</evidence>
<dbReference type="Pfam" id="PF00698">
    <property type="entry name" value="Acyl_transf_1"/>
    <property type="match status" value="1"/>
</dbReference>
<dbReference type="InterPro" id="IPR016036">
    <property type="entry name" value="Malonyl_transacylase_ACP-bd"/>
</dbReference>
<dbReference type="InterPro" id="IPR014043">
    <property type="entry name" value="Acyl_transferase_dom"/>
</dbReference>
<dbReference type="InterPro" id="IPR036736">
    <property type="entry name" value="ACP-like_sf"/>
</dbReference>
<dbReference type="InterPro" id="IPR006162">
    <property type="entry name" value="Ppantetheine_attach_site"/>
</dbReference>
<feature type="region of interest" description="Disordered" evidence="8">
    <location>
        <begin position="462"/>
        <end position="500"/>
    </location>
</feature>
<keyword evidence="5" id="KW-0045">Antibiotic biosynthesis</keyword>
<comment type="caution">
    <text evidence="11">The sequence shown here is derived from an EMBL/GenBank/DDBJ whole genome shotgun (WGS) entry which is preliminary data.</text>
</comment>
<dbReference type="PANTHER" id="PTHR43775">
    <property type="entry name" value="FATTY ACID SYNTHASE"/>
    <property type="match status" value="1"/>
</dbReference>
<dbReference type="InterPro" id="IPR036291">
    <property type="entry name" value="NAD(P)-bd_dom_sf"/>
</dbReference>
<dbReference type="PROSITE" id="PS00012">
    <property type="entry name" value="PHOSPHOPANTETHEINE"/>
    <property type="match status" value="1"/>
</dbReference>
<dbReference type="Pfam" id="PF16197">
    <property type="entry name" value="KAsynt_C_assoc"/>
    <property type="match status" value="1"/>
</dbReference>
<evidence type="ECO:0000256" key="6">
    <source>
        <dbReference type="ARBA" id="ARBA00023268"/>
    </source>
</evidence>
<evidence type="ECO:0008006" key="13">
    <source>
        <dbReference type="Google" id="ProtNLM"/>
    </source>
</evidence>
<feature type="compositionally biased region" description="Pro residues" evidence="8">
    <location>
        <begin position="1481"/>
        <end position="1494"/>
    </location>
</feature>
<gene>
    <name evidence="11" type="ORF">GCM10009839_01500</name>
</gene>
<evidence type="ECO:0000256" key="1">
    <source>
        <dbReference type="ARBA" id="ARBA00001957"/>
    </source>
</evidence>
<dbReference type="InterPro" id="IPR014031">
    <property type="entry name" value="Ketoacyl_synth_C"/>
</dbReference>